<comment type="caution">
    <text evidence="4">The sequence shown here is derived from an EMBL/GenBank/DDBJ whole genome shotgun (WGS) entry which is preliminary data.</text>
</comment>
<organism evidence="4 5">
    <name type="scientific">Cohnella soli</name>
    <dbReference type="NCBI Taxonomy" id="425005"/>
    <lineage>
        <taxon>Bacteria</taxon>
        <taxon>Bacillati</taxon>
        <taxon>Bacillota</taxon>
        <taxon>Bacilli</taxon>
        <taxon>Bacillales</taxon>
        <taxon>Paenibacillaceae</taxon>
        <taxon>Cohnella</taxon>
    </lineage>
</organism>
<dbReference type="Pfam" id="PF00583">
    <property type="entry name" value="Acetyltransf_1"/>
    <property type="match status" value="1"/>
</dbReference>
<name>A0ABW0HZZ2_9BACL</name>
<dbReference type="RefSeq" id="WP_378137583.1">
    <property type="nucleotide sequence ID" value="NZ_JBHSMI010000052.1"/>
</dbReference>
<dbReference type="PROSITE" id="PS51186">
    <property type="entry name" value="GNAT"/>
    <property type="match status" value="1"/>
</dbReference>
<sequence>MSEFTVRQATMADLNELAALFNGYRQFYGQRSDEDGARRFLRDRLVHRQSILFAARERVSGQLVGFTQLYPTFSSISMQESFVLNDLFIEESCRGQGVSHLLMQAAEQYAKATEAKGIALETANDNARARHLYEKRGFRLETTYLSYYWTTPQK</sequence>
<dbReference type="SUPFAM" id="SSF55729">
    <property type="entry name" value="Acyl-CoA N-acyltransferases (Nat)"/>
    <property type="match status" value="1"/>
</dbReference>
<dbReference type="CDD" id="cd04301">
    <property type="entry name" value="NAT_SF"/>
    <property type="match status" value="1"/>
</dbReference>
<evidence type="ECO:0000256" key="1">
    <source>
        <dbReference type="ARBA" id="ARBA00022679"/>
    </source>
</evidence>
<evidence type="ECO:0000313" key="4">
    <source>
        <dbReference type="EMBL" id="MFC5405890.1"/>
    </source>
</evidence>
<evidence type="ECO:0000259" key="3">
    <source>
        <dbReference type="PROSITE" id="PS51186"/>
    </source>
</evidence>
<keyword evidence="2 4" id="KW-0012">Acyltransferase</keyword>
<keyword evidence="5" id="KW-1185">Reference proteome</keyword>
<dbReference type="Proteomes" id="UP001596113">
    <property type="component" value="Unassembled WGS sequence"/>
</dbReference>
<dbReference type="GO" id="GO:0016746">
    <property type="term" value="F:acyltransferase activity"/>
    <property type="evidence" value="ECO:0007669"/>
    <property type="project" value="UniProtKB-KW"/>
</dbReference>
<dbReference type="EC" id="2.3.-.-" evidence="4"/>
<keyword evidence="1 4" id="KW-0808">Transferase</keyword>
<dbReference type="InterPro" id="IPR016181">
    <property type="entry name" value="Acyl_CoA_acyltransferase"/>
</dbReference>
<feature type="domain" description="N-acetyltransferase" evidence="3">
    <location>
        <begin position="4"/>
        <end position="154"/>
    </location>
</feature>
<dbReference type="InterPro" id="IPR000182">
    <property type="entry name" value="GNAT_dom"/>
</dbReference>
<protein>
    <submittedName>
        <fullName evidence="4">GNAT family N-acetyltransferase</fullName>
        <ecNumber evidence="4">2.3.-.-</ecNumber>
    </submittedName>
</protein>
<accession>A0ABW0HZZ2</accession>
<dbReference type="EMBL" id="JBHSMI010000052">
    <property type="protein sequence ID" value="MFC5405890.1"/>
    <property type="molecule type" value="Genomic_DNA"/>
</dbReference>
<dbReference type="InterPro" id="IPR050832">
    <property type="entry name" value="Bact_Acetyltransf"/>
</dbReference>
<evidence type="ECO:0000256" key="2">
    <source>
        <dbReference type="ARBA" id="ARBA00023315"/>
    </source>
</evidence>
<proteinExistence type="predicted"/>
<dbReference type="PANTHER" id="PTHR43877">
    <property type="entry name" value="AMINOALKYLPHOSPHONATE N-ACETYLTRANSFERASE-RELATED-RELATED"/>
    <property type="match status" value="1"/>
</dbReference>
<gene>
    <name evidence="4" type="ORF">ACFPOF_24380</name>
</gene>
<dbReference type="PANTHER" id="PTHR43877:SF2">
    <property type="entry name" value="AMINOALKYLPHOSPHONATE N-ACETYLTRANSFERASE-RELATED"/>
    <property type="match status" value="1"/>
</dbReference>
<reference evidence="5" key="1">
    <citation type="journal article" date="2019" name="Int. J. Syst. Evol. Microbiol.">
        <title>The Global Catalogue of Microorganisms (GCM) 10K type strain sequencing project: providing services to taxonomists for standard genome sequencing and annotation.</title>
        <authorList>
            <consortium name="The Broad Institute Genomics Platform"/>
            <consortium name="The Broad Institute Genome Sequencing Center for Infectious Disease"/>
            <person name="Wu L."/>
            <person name="Ma J."/>
        </authorList>
    </citation>
    <scope>NUCLEOTIDE SEQUENCE [LARGE SCALE GENOMIC DNA]</scope>
    <source>
        <strain evidence="5">CGMCC 1.18575</strain>
    </source>
</reference>
<dbReference type="Gene3D" id="3.40.630.30">
    <property type="match status" value="1"/>
</dbReference>
<evidence type="ECO:0000313" key="5">
    <source>
        <dbReference type="Proteomes" id="UP001596113"/>
    </source>
</evidence>